<sequence length="795" mass="84672">MEKTHINLVILSPSQEVNKLTFSGISTATSIGELRERISAEVATHPAPARQRLIYRGRALIDVAKTLKDVFTQEIIDSSETLSLHLVLPPEMATQLAPSASTAHPGQGQQALPAQHAHGSSSNSGTPQNPHQANENVHASQRPAAQGHIPTPSPPHYHVHAPGYGHSHGNGNGALQAQFPPQLQQAFAQFHAVNQQLAAQLAAIGNNPMLQGMPPNQPPAQPNQPPAFAQPAFQHAMAQQQQARAAGVQHGIQGGPMQNVQINPSTSSPQTVLSTPQSNDQGAASAPSTTPGNTSTVVRENHGPNGERWQMVIQSGPMNIHAHNGFPNPHAASPNSLHTGPNTPRRTSPALQPSHSSQTAGIGATAGSPPPPAGIGRTPTPNVALMHLQSNLSTMDAAMVGGNPLPESVFEQAQEMIRGITDLPQEVATALRTRLANLSHHSSHLRENLHSNLIRAAHERATSQRAAQGTESSAVYVLSSPSGPHALLVSPSGLYTAPWQFPSLGAITPQSVMLPTTTAPAQTQPANNNIPINEQQPHIDEVQVAQGQQQGPQPADVAQVAQAQQQQQVNQARDLARILLPLGGHLWLLIRLFGFVYFFTAGAGWRRTMLLGLIASLVFIAQTGIFRPIIQGIWDPIRRHAEGLVPLAANERPRAGVGGAENNGNGTGTQPGNREPTPQEAAERLLQERERQDVSFVRQSFRRVERAVALFVASLVPGVGERHIAAREAAEAARQAEAREREERARKEEEEEARERLEGNLDFGDGNVADGAGEGGESSSAPEQQQAAQPPLVEV</sequence>
<dbReference type="SUPFAM" id="SSF54236">
    <property type="entry name" value="Ubiquitin-like"/>
    <property type="match status" value="1"/>
</dbReference>
<keyword evidence="9" id="KW-1185">Reference proteome</keyword>
<gene>
    <name evidence="8" type="ORF">HO133_006491</name>
</gene>
<name>A0A8H6C7I3_9LECA</name>
<feature type="domain" description="Ubiquitin-like" evidence="7">
    <location>
        <begin position="6"/>
        <end position="69"/>
    </location>
</feature>
<dbReference type="Proteomes" id="UP000593566">
    <property type="component" value="Unassembled WGS sequence"/>
</dbReference>
<feature type="transmembrane region" description="Helical" evidence="6">
    <location>
        <begin position="610"/>
        <end position="630"/>
    </location>
</feature>
<accession>A0A8H6C7I3</accession>
<feature type="compositionally biased region" description="Basic and acidic residues" evidence="5">
    <location>
        <begin position="735"/>
        <end position="759"/>
    </location>
</feature>
<dbReference type="PANTHER" id="PTHR12943">
    <property type="entry name" value="HOMOCYSTEINE-RESPONSIVE ENDOPLASMIC RETICULUM-RESIDENT UNIQUITIN-LIKE DOMAIN HERPUD PROTEIN FAMILY MEMBER"/>
    <property type="match status" value="1"/>
</dbReference>
<organism evidence="8 9">
    <name type="scientific">Letharia lupina</name>
    <dbReference type="NCBI Taxonomy" id="560253"/>
    <lineage>
        <taxon>Eukaryota</taxon>
        <taxon>Fungi</taxon>
        <taxon>Dikarya</taxon>
        <taxon>Ascomycota</taxon>
        <taxon>Pezizomycotina</taxon>
        <taxon>Lecanoromycetes</taxon>
        <taxon>OSLEUM clade</taxon>
        <taxon>Lecanoromycetidae</taxon>
        <taxon>Lecanorales</taxon>
        <taxon>Lecanorineae</taxon>
        <taxon>Parmeliaceae</taxon>
        <taxon>Letharia</taxon>
    </lineage>
</organism>
<feature type="region of interest" description="Disordered" evidence="5">
    <location>
        <begin position="735"/>
        <end position="795"/>
    </location>
</feature>
<evidence type="ECO:0000256" key="5">
    <source>
        <dbReference type="SAM" id="MobiDB-lite"/>
    </source>
</evidence>
<dbReference type="GO" id="GO:0030968">
    <property type="term" value="P:endoplasmic reticulum unfolded protein response"/>
    <property type="evidence" value="ECO:0007669"/>
    <property type="project" value="TreeGrafter"/>
</dbReference>
<dbReference type="PANTHER" id="PTHR12943:SF27">
    <property type="entry name" value="HOMOCYSTEINE-INDUCED ENDOPLASMIC RETICULUM PROTEIN, ISOFORM A"/>
    <property type="match status" value="1"/>
</dbReference>
<evidence type="ECO:0000256" key="1">
    <source>
        <dbReference type="ARBA" id="ARBA00004370"/>
    </source>
</evidence>
<feature type="compositionally biased region" description="Polar residues" evidence="5">
    <location>
        <begin position="256"/>
        <end position="298"/>
    </location>
</feature>
<dbReference type="PROSITE" id="PS50053">
    <property type="entry name" value="UBIQUITIN_2"/>
    <property type="match status" value="1"/>
</dbReference>
<feature type="region of interest" description="Disordered" evidence="5">
    <location>
        <begin position="210"/>
        <end position="304"/>
    </location>
</feature>
<comment type="caution">
    <text evidence="8">The sequence shown here is derived from an EMBL/GenBank/DDBJ whole genome shotgun (WGS) entry which is preliminary data.</text>
</comment>
<proteinExistence type="predicted"/>
<dbReference type="AlphaFoldDB" id="A0A8H6C7I3"/>
<dbReference type="GeneID" id="59334892"/>
<evidence type="ECO:0000256" key="4">
    <source>
        <dbReference type="ARBA" id="ARBA00023136"/>
    </source>
</evidence>
<evidence type="ECO:0000259" key="7">
    <source>
        <dbReference type="PROSITE" id="PS50053"/>
    </source>
</evidence>
<feature type="compositionally biased region" description="Polar residues" evidence="5">
    <location>
        <begin position="333"/>
        <end position="358"/>
    </location>
</feature>
<keyword evidence="2 6" id="KW-0812">Transmembrane</keyword>
<keyword evidence="4 6" id="KW-0472">Membrane</keyword>
<protein>
    <recommendedName>
        <fullName evidence="7">Ubiquitin-like domain-containing protein</fullName>
    </recommendedName>
</protein>
<feature type="region of interest" description="Disordered" evidence="5">
    <location>
        <begin position="95"/>
        <end position="176"/>
    </location>
</feature>
<dbReference type="RefSeq" id="XP_037147514.1">
    <property type="nucleotide sequence ID" value="XM_037297389.1"/>
</dbReference>
<evidence type="ECO:0000313" key="8">
    <source>
        <dbReference type="EMBL" id="KAF6218079.1"/>
    </source>
</evidence>
<comment type="subcellular location">
    <subcellularLocation>
        <location evidence="1">Membrane</location>
    </subcellularLocation>
</comment>
<feature type="compositionally biased region" description="Polar residues" evidence="5">
    <location>
        <begin position="96"/>
        <end position="139"/>
    </location>
</feature>
<keyword evidence="3 6" id="KW-1133">Transmembrane helix</keyword>
<feature type="transmembrane region" description="Helical" evidence="6">
    <location>
        <begin position="578"/>
        <end position="598"/>
    </location>
</feature>
<dbReference type="InterPro" id="IPR029071">
    <property type="entry name" value="Ubiquitin-like_domsf"/>
</dbReference>
<dbReference type="InterPro" id="IPR039751">
    <property type="entry name" value="HERPUD1/2"/>
</dbReference>
<feature type="compositionally biased region" description="Pro residues" evidence="5">
    <location>
        <begin position="215"/>
        <end position="225"/>
    </location>
</feature>
<dbReference type="InterPro" id="IPR000626">
    <property type="entry name" value="Ubiquitin-like_dom"/>
</dbReference>
<evidence type="ECO:0000256" key="3">
    <source>
        <dbReference type="ARBA" id="ARBA00022989"/>
    </source>
</evidence>
<evidence type="ECO:0000313" key="9">
    <source>
        <dbReference type="Proteomes" id="UP000593566"/>
    </source>
</evidence>
<dbReference type="Gene3D" id="3.10.20.90">
    <property type="entry name" value="Phosphatidylinositol 3-kinase Catalytic Subunit, Chain A, domain 1"/>
    <property type="match status" value="1"/>
</dbReference>
<reference evidence="8 9" key="1">
    <citation type="journal article" date="2020" name="Genomics">
        <title>Complete, high-quality genomes from long-read metagenomic sequencing of two wolf lichen thalli reveals enigmatic genome architecture.</title>
        <authorList>
            <person name="McKenzie S.K."/>
            <person name="Walston R.F."/>
            <person name="Allen J.L."/>
        </authorList>
    </citation>
    <scope>NUCLEOTIDE SEQUENCE [LARGE SCALE GENOMIC DNA]</scope>
    <source>
        <strain evidence="8">WasteWater1</strain>
    </source>
</reference>
<feature type="compositionally biased region" description="Gly residues" evidence="5">
    <location>
        <begin position="656"/>
        <end position="669"/>
    </location>
</feature>
<evidence type="ECO:0000256" key="6">
    <source>
        <dbReference type="SAM" id="Phobius"/>
    </source>
</evidence>
<dbReference type="GO" id="GO:0016020">
    <property type="term" value="C:membrane"/>
    <property type="evidence" value="ECO:0007669"/>
    <property type="project" value="UniProtKB-SubCell"/>
</dbReference>
<feature type="compositionally biased region" description="Low complexity" evidence="5">
    <location>
        <begin position="777"/>
        <end position="795"/>
    </location>
</feature>
<feature type="compositionally biased region" description="Low complexity" evidence="5">
    <location>
        <begin position="226"/>
        <end position="246"/>
    </location>
</feature>
<feature type="region of interest" description="Disordered" evidence="5">
    <location>
        <begin position="652"/>
        <end position="681"/>
    </location>
</feature>
<feature type="region of interest" description="Disordered" evidence="5">
    <location>
        <begin position="318"/>
        <end position="381"/>
    </location>
</feature>
<dbReference type="EMBL" id="JACCJB010000024">
    <property type="protein sequence ID" value="KAF6218079.1"/>
    <property type="molecule type" value="Genomic_DNA"/>
</dbReference>
<evidence type="ECO:0000256" key="2">
    <source>
        <dbReference type="ARBA" id="ARBA00022692"/>
    </source>
</evidence>